<dbReference type="EMBL" id="NGKA01000035">
    <property type="protein sequence ID" value="RSU08834.1"/>
    <property type="molecule type" value="Genomic_DNA"/>
</dbReference>
<dbReference type="PROSITE" id="PS50206">
    <property type="entry name" value="RHODANESE_3"/>
    <property type="match status" value="1"/>
</dbReference>
<dbReference type="GO" id="GO:0004792">
    <property type="term" value="F:thiosulfate-cyanide sulfurtransferase activity"/>
    <property type="evidence" value="ECO:0007669"/>
    <property type="project" value="InterPro"/>
</dbReference>
<feature type="domain" description="Rhodanese" evidence="1">
    <location>
        <begin position="19"/>
        <end position="101"/>
    </location>
</feature>
<dbReference type="SMART" id="SM00450">
    <property type="entry name" value="RHOD"/>
    <property type="match status" value="1"/>
</dbReference>
<keyword evidence="3" id="KW-1185">Reference proteome</keyword>
<dbReference type="Gene3D" id="3.40.250.10">
    <property type="entry name" value="Rhodanese-like domain"/>
    <property type="match status" value="1"/>
</dbReference>
<accession>A0A430ALH5</accession>
<dbReference type="PROSITE" id="PS00380">
    <property type="entry name" value="RHODANESE_1"/>
    <property type="match status" value="1"/>
</dbReference>
<protein>
    <recommendedName>
        <fullName evidence="1">Rhodanese domain-containing protein</fullName>
    </recommendedName>
</protein>
<dbReference type="CDD" id="cd00158">
    <property type="entry name" value="RHOD"/>
    <property type="match status" value="1"/>
</dbReference>
<dbReference type="InterPro" id="IPR001307">
    <property type="entry name" value="Thiosulphate_STrfase_CS"/>
</dbReference>
<dbReference type="InterPro" id="IPR050229">
    <property type="entry name" value="GlpE_sulfurtransferase"/>
</dbReference>
<evidence type="ECO:0000313" key="2">
    <source>
        <dbReference type="EMBL" id="RSU08834.1"/>
    </source>
</evidence>
<dbReference type="InterPro" id="IPR001763">
    <property type="entry name" value="Rhodanese-like_dom"/>
</dbReference>
<dbReference type="Proteomes" id="UP000287605">
    <property type="component" value="Unassembled WGS sequence"/>
</dbReference>
<organism evidence="2 3">
    <name type="scientific">Vagococcus elongatus</name>
    <dbReference type="NCBI Taxonomy" id="180344"/>
    <lineage>
        <taxon>Bacteria</taxon>
        <taxon>Bacillati</taxon>
        <taxon>Bacillota</taxon>
        <taxon>Bacilli</taxon>
        <taxon>Lactobacillales</taxon>
        <taxon>Enterococcaceae</taxon>
        <taxon>Vagococcus</taxon>
    </lineage>
</organism>
<comment type="caution">
    <text evidence="2">The sequence shown here is derived from an EMBL/GenBank/DDBJ whole genome shotgun (WGS) entry which is preliminary data.</text>
</comment>
<evidence type="ECO:0000259" key="1">
    <source>
        <dbReference type="PROSITE" id="PS50206"/>
    </source>
</evidence>
<dbReference type="SUPFAM" id="SSF52821">
    <property type="entry name" value="Rhodanese/Cell cycle control phosphatase"/>
    <property type="match status" value="1"/>
</dbReference>
<name>A0A430ALH5_9ENTE</name>
<dbReference type="OrthoDB" id="9800872at2"/>
<evidence type="ECO:0000313" key="3">
    <source>
        <dbReference type="Proteomes" id="UP000287605"/>
    </source>
</evidence>
<dbReference type="AlphaFoldDB" id="A0A430ALH5"/>
<dbReference type="Pfam" id="PF00581">
    <property type="entry name" value="Rhodanese"/>
    <property type="match status" value="1"/>
</dbReference>
<reference evidence="2 3" key="1">
    <citation type="submission" date="2017-05" db="EMBL/GenBank/DDBJ databases">
        <title>Vagococcus spp. assemblies.</title>
        <authorList>
            <person name="Gulvik C.A."/>
        </authorList>
    </citation>
    <scope>NUCLEOTIDE SEQUENCE [LARGE SCALE GENOMIC DNA]</scope>
    <source>
        <strain evidence="2 3">CCUG 51432</strain>
    </source>
</reference>
<dbReference type="PANTHER" id="PTHR43031:SF1">
    <property type="entry name" value="PYRIDINE NUCLEOTIDE-DISULPHIDE OXIDOREDUCTASE"/>
    <property type="match status" value="1"/>
</dbReference>
<dbReference type="InterPro" id="IPR036873">
    <property type="entry name" value="Rhodanese-like_dom_sf"/>
</dbReference>
<proteinExistence type="predicted"/>
<sequence length="104" mass="11482">MFLFDKTPSVSGNELIKKLPARPTILDIRQKDAYVNGHIPGAKNVTMDKLTKMKLSKKDAVYVVCYSGMSSRTAVKELKRQGYDAYSIKGGMNSWNGPVKGGLQ</sequence>
<gene>
    <name evidence="2" type="ORF">CBF29_13140</name>
</gene>
<dbReference type="PANTHER" id="PTHR43031">
    <property type="entry name" value="FAD-DEPENDENT OXIDOREDUCTASE"/>
    <property type="match status" value="1"/>
</dbReference>